<dbReference type="OrthoDB" id="3364649at2759"/>
<organism evidence="2 3">
    <name type="scientific">Collybia nuda</name>
    <dbReference type="NCBI Taxonomy" id="64659"/>
    <lineage>
        <taxon>Eukaryota</taxon>
        <taxon>Fungi</taxon>
        <taxon>Dikarya</taxon>
        <taxon>Basidiomycota</taxon>
        <taxon>Agaricomycotina</taxon>
        <taxon>Agaricomycetes</taxon>
        <taxon>Agaricomycetidae</taxon>
        <taxon>Agaricales</taxon>
        <taxon>Tricholomatineae</taxon>
        <taxon>Clitocybaceae</taxon>
        <taxon>Collybia</taxon>
    </lineage>
</organism>
<dbReference type="PANTHER" id="PTHR14778:SF2">
    <property type="entry name" value="KINETOCHORE-ASSOCIATED PROTEIN DSN1 HOMOLOG"/>
    <property type="match status" value="1"/>
</dbReference>
<keyword evidence="3" id="KW-1185">Reference proteome</keyword>
<feature type="compositionally biased region" description="Basic and acidic residues" evidence="1">
    <location>
        <begin position="130"/>
        <end position="151"/>
    </location>
</feature>
<reference evidence="2" key="1">
    <citation type="submission" date="2020-11" db="EMBL/GenBank/DDBJ databases">
        <authorList>
            <consortium name="DOE Joint Genome Institute"/>
            <person name="Ahrendt S."/>
            <person name="Riley R."/>
            <person name="Andreopoulos W."/>
            <person name="Labutti K."/>
            <person name="Pangilinan J."/>
            <person name="Ruiz-Duenas F.J."/>
            <person name="Barrasa J.M."/>
            <person name="Sanchez-Garcia M."/>
            <person name="Camarero S."/>
            <person name="Miyauchi S."/>
            <person name="Serrano A."/>
            <person name="Linde D."/>
            <person name="Babiker R."/>
            <person name="Drula E."/>
            <person name="Ayuso-Fernandez I."/>
            <person name="Pacheco R."/>
            <person name="Padilla G."/>
            <person name="Ferreira P."/>
            <person name="Barriuso J."/>
            <person name="Kellner H."/>
            <person name="Castanera R."/>
            <person name="Alfaro M."/>
            <person name="Ramirez L."/>
            <person name="Pisabarro A.G."/>
            <person name="Kuo A."/>
            <person name="Tritt A."/>
            <person name="Lipzen A."/>
            <person name="He G."/>
            <person name="Yan M."/>
            <person name="Ng V."/>
            <person name="Cullen D."/>
            <person name="Martin F."/>
            <person name="Rosso M.-N."/>
            <person name="Henrissat B."/>
            <person name="Hibbett D."/>
            <person name="Martinez A.T."/>
            <person name="Grigoriev I.V."/>
        </authorList>
    </citation>
    <scope>NUCLEOTIDE SEQUENCE</scope>
    <source>
        <strain evidence="2">CBS 247.69</strain>
    </source>
</reference>
<dbReference type="EMBL" id="MU150307">
    <property type="protein sequence ID" value="KAF9459958.1"/>
    <property type="molecule type" value="Genomic_DNA"/>
</dbReference>
<dbReference type="Proteomes" id="UP000807353">
    <property type="component" value="Unassembled WGS sequence"/>
</dbReference>
<evidence type="ECO:0000313" key="2">
    <source>
        <dbReference type="EMBL" id="KAF9459958.1"/>
    </source>
</evidence>
<dbReference type="PANTHER" id="PTHR14778">
    <property type="entry name" value="KINETOCHORE-ASSOCIATED PROTEIN DSN1 HOMOLOG"/>
    <property type="match status" value="1"/>
</dbReference>
<dbReference type="GO" id="GO:0007059">
    <property type="term" value="P:chromosome segregation"/>
    <property type="evidence" value="ECO:0007669"/>
    <property type="project" value="InterPro"/>
</dbReference>
<dbReference type="InterPro" id="IPR013218">
    <property type="entry name" value="Dsn1/Mis13"/>
</dbReference>
<feature type="region of interest" description="Disordered" evidence="1">
    <location>
        <begin position="338"/>
        <end position="364"/>
    </location>
</feature>
<dbReference type="AlphaFoldDB" id="A0A9P5Y081"/>
<evidence type="ECO:0000313" key="3">
    <source>
        <dbReference type="Proteomes" id="UP000807353"/>
    </source>
</evidence>
<proteinExistence type="predicted"/>
<dbReference type="GO" id="GO:0051301">
    <property type="term" value="P:cell division"/>
    <property type="evidence" value="ECO:0007669"/>
    <property type="project" value="InterPro"/>
</dbReference>
<protein>
    <submittedName>
        <fullName evidence="2">Mis12-Mtw1 protein family-domain-containing protein</fullName>
    </submittedName>
</protein>
<feature type="region of interest" description="Disordered" evidence="1">
    <location>
        <begin position="222"/>
        <end position="244"/>
    </location>
</feature>
<evidence type="ECO:0000256" key="1">
    <source>
        <dbReference type="SAM" id="MobiDB-lite"/>
    </source>
</evidence>
<feature type="region of interest" description="Disordered" evidence="1">
    <location>
        <begin position="1"/>
        <end position="195"/>
    </location>
</feature>
<dbReference type="GO" id="GO:0000444">
    <property type="term" value="C:MIS12/MIND type complex"/>
    <property type="evidence" value="ECO:0007669"/>
    <property type="project" value="InterPro"/>
</dbReference>
<name>A0A9P5Y081_9AGAR</name>
<comment type="caution">
    <text evidence="2">The sequence shown here is derived from an EMBL/GenBank/DDBJ whole genome shotgun (WGS) entry which is preliminary data.</text>
</comment>
<feature type="compositionally biased region" description="Polar residues" evidence="1">
    <location>
        <begin position="156"/>
        <end position="166"/>
    </location>
</feature>
<feature type="region of interest" description="Disordered" evidence="1">
    <location>
        <begin position="581"/>
        <end position="634"/>
    </location>
</feature>
<sequence length="634" mass="69394">MTSIVTQMFPSQSQPSAKRKAQDDNPLLNAAKRAKKEAKAGASNKRKLLNAEEQPGGLLIVRAPNATPRLSSAPPSSQPHHPPSSQSQRLPSSSGAGPSKQPSKKFRADSQPPTSKLKPSARARNVLSPSHDDSEIEQDVRAMEDEADHLRRNSRAHTTINPTLIPSISPEFHFPARPPDPGSPRKRKTKITDTSVPLPQEETPQIERNKLLRGGAMAAIGNGWPDNSGGGGGHRRKSSINSRGKRISNTFETTGIITHPHNSVSDSSFYKHIDCDLPDAERVRQLLIWCSLRAASRSPGSSQKEEPPQPLPPLSAQGSQLLKSVQEDVVKMLAERRIDLSMHPPEASSSTATEPQKENEQNITNRGWEVTYGNHIQGAMEEDEAWKKVGYTYDAYIKKARATLDKQTAPSAKAKGKQRAMEEEEAVWKPREHELSESFQRGVTLSKSVLGLRPGNDERVVGSSRRSSVGLGLGGLELEAELERRMSEVEFKLDQLRTFANAARTTTNMAEQALDQRFALLSLNLSARSNPPIALHDLGPTSGVQVLSTYVPRVATEPDPMDLMRALARVDKDRPPAMVGDAARRAAREVQRVGESGIGERRLTGVPPPNLSQTPRKTPGTPRRGGTPARDRER</sequence>
<feature type="compositionally biased region" description="Low complexity" evidence="1">
    <location>
        <begin position="83"/>
        <end position="94"/>
    </location>
</feature>
<gene>
    <name evidence="2" type="ORF">BDZ94DRAFT_956925</name>
</gene>
<accession>A0A9P5Y081</accession>
<dbReference type="Pfam" id="PF08202">
    <property type="entry name" value="MIS13"/>
    <property type="match status" value="1"/>
</dbReference>
<feature type="compositionally biased region" description="Basic and acidic residues" evidence="1">
    <location>
        <begin position="582"/>
        <end position="603"/>
    </location>
</feature>
<feature type="compositionally biased region" description="Basic residues" evidence="1">
    <location>
        <begin position="233"/>
        <end position="244"/>
    </location>
</feature>
<feature type="compositionally biased region" description="Polar residues" evidence="1">
    <location>
        <begin position="1"/>
        <end position="16"/>
    </location>
</feature>
<feature type="region of interest" description="Disordered" evidence="1">
    <location>
        <begin position="297"/>
        <end position="316"/>
    </location>
</feature>